<accession>A0A8J7G7W6</accession>
<evidence type="ECO:0000313" key="3">
    <source>
        <dbReference type="Proteomes" id="UP000622552"/>
    </source>
</evidence>
<protein>
    <submittedName>
        <fullName evidence="2">Uncharacterized protein</fullName>
    </submittedName>
</protein>
<evidence type="ECO:0000313" key="2">
    <source>
        <dbReference type="EMBL" id="MBG6134720.1"/>
    </source>
</evidence>
<organism evidence="2 3">
    <name type="scientific">Longispora fulva</name>
    <dbReference type="NCBI Taxonomy" id="619741"/>
    <lineage>
        <taxon>Bacteria</taxon>
        <taxon>Bacillati</taxon>
        <taxon>Actinomycetota</taxon>
        <taxon>Actinomycetes</taxon>
        <taxon>Micromonosporales</taxon>
        <taxon>Micromonosporaceae</taxon>
        <taxon>Longispora</taxon>
    </lineage>
</organism>
<proteinExistence type="predicted"/>
<sequence>MMGRLATVVLLAGAGLVAAVSGAGAAPPAATVAVAPVFDLNGPWTDNGSARPSIINNGVNLVVNMNYAGRPTAFGTVRDATTIVVRFPDAGTFTARLEGTGIIRWSNGSTWQKVFNGPLVHDINGPWTDGASDQSVSNQGGYLRVVFRNGRPDGVGFAVNPTTIVVTFPDNATYAGRVDPAGLIVWSNNTVWRHPILR</sequence>
<dbReference type="RefSeq" id="WP_386779413.1">
    <property type="nucleotide sequence ID" value="NZ_JBHTLE010000025.1"/>
</dbReference>
<dbReference type="AlphaFoldDB" id="A0A8J7G7W6"/>
<keyword evidence="1" id="KW-0732">Signal</keyword>
<feature type="signal peptide" evidence="1">
    <location>
        <begin position="1"/>
        <end position="25"/>
    </location>
</feature>
<dbReference type="Proteomes" id="UP000622552">
    <property type="component" value="Unassembled WGS sequence"/>
</dbReference>
<name>A0A8J7G7W6_9ACTN</name>
<gene>
    <name evidence="2" type="ORF">IW245_000914</name>
</gene>
<evidence type="ECO:0000256" key="1">
    <source>
        <dbReference type="SAM" id="SignalP"/>
    </source>
</evidence>
<dbReference type="EMBL" id="JADOUF010000001">
    <property type="protein sequence ID" value="MBG6134720.1"/>
    <property type="molecule type" value="Genomic_DNA"/>
</dbReference>
<reference evidence="2" key="1">
    <citation type="submission" date="2020-11" db="EMBL/GenBank/DDBJ databases">
        <title>Sequencing the genomes of 1000 actinobacteria strains.</title>
        <authorList>
            <person name="Klenk H.-P."/>
        </authorList>
    </citation>
    <scope>NUCLEOTIDE SEQUENCE</scope>
    <source>
        <strain evidence="2">DSM 45356</strain>
    </source>
</reference>
<keyword evidence="3" id="KW-1185">Reference proteome</keyword>
<feature type="chain" id="PRO_5035210762" evidence="1">
    <location>
        <begin position="26"/>
        <end position="198"/>
    </location>
</feature>
<comment type="caution">
    <text evidence="2">The sequence shown here is derived from an EMBL/GenBank/DDBJ whole genome shotgun (WGS) entry which is preliminary data.</text>
</comment>